<dbReference type="SUPFAM" id="SSF56672">
    <property type="entry name" value="DNA/RNA polymerases"/>
    <property type="match status" value="1"/>
</dbReference>
<dbReference type="EMBL" id="DS268737">
    <property type="protein sequence ID" value="EFP00609.1"/>
    <property type="molecule type" value="Genomic_DNA"/>
</dbReference>
<keyword evidence="8" id="KW-1185">Reference proteome</keyword>
<dbReference type="Gene3D" id="3.40.395.10">
    <property type="entry name" value="Adenoviral Proteinase, Chain A"/>
    <property type="match status" value="1"/>
</dbReference>
<evidence type="ECO:0000259" key="6">
    <source>
        <dbReference type="PROSITE" id="PS50878"/>
    </source>
</evidence>
<dbReference type="STRING" id="31234.E3NJD9"/>
<dbReference type="OMA" id="CIENGSE"/>
<dbReference type="MEROPS" id="C48.A11"/>
<feature type="region of interest" description="Disordered" evidence="4">
    <location>
        <begin position="1264"/>
        <end position="1297"/>
    </location>
</feature>
<evidence type="ECO:0000256" key="3">
    <source>
        <dbReference type="ARBA" id="ARBA00022801"/>
    </source>
</evidence>
<feature type="domain" description="Ubiquitin-like protease family profile" evidence="5">
    <location>
        <begin position="823"/>
        <end position="963"/>
    </location>
</feature>
<keyword evidence="3" id="KW-0378">Hydrolase</keyword>
<feature type="compositionally biased region" description="Basic residues" evidence="4">
    <location>
        <begin position="2174"/>
        <end position="2187"/>
    </location>
</feature>
<evidence type="ECO:0000256" key="4">
    <source>
        <dbReference type="SAM" id="MobiDB-lite"/>
    </source>
</evidence>
<proteinExistence type="inferred from homology"/>
<sequence>MEFSCQSHCEKTTALNPYDSEFREEPDSESISKKVIPTFDFPGKIEKSDGESQKSDFSSEKISDSNSELILVIPTSVSSHRIRKSDQKLHSNVEKERNFEFEAFCIENGSEKSIFQAEIQIISVKNHFSAVLIPLALPFVHKQRYFSEKSLKIAARNAAKSVSLTAVSASLHSLHTNDKDTLLHFNDSDGSRTSICTYRMVESDGMEGIGYGDDSESSKNRSEVATDAKTSETGHEKWLKRRPRRPPKDSKRIAEKEKIIDRIDKNGVNQKLLIFAENQCVLSENNRSEPEISREFLENAAKTWFLWENRAKKLENIDFVFENANFVSGSWKLAPAEREAVSMRDVANESIDRVTIRREEREEGFAGGKKVRDSEFCSDISQVHREVAEEGLYLSSVLSVCLATSTESFYAFEKIEKDKKEKLVFSVELFESFAEEQVSNSSELVGRGKMPVFSVFVPLPCQIIDRKCHKKENGAKIAKNEPNMGNSKRKMQFSMKRPPAIVIRGGAKIAKSEIEKADRIVLVETRGENVVVCQVSIPATRYRCYYKNCFGTSAGGAGAADLQHLTRHLSSVHQKKVEWTYKCSICGEEAAGKSTKATRWVSSHMLEKHGAQHRPRIRSAPTTNQKVSDVLKKAAPSLQRPERAVRKGYTAPPVEETTPEKILRVEAMEKMPQTRAVTKSLSVLKESVKKSVKKTEEKQMGKKVFSIFSKNGETSSPASRRLSVAPVRTNSLGSVVDLSNLQGPERVKAAKLNAQISARMETKRRRSSLSVLKPQKVSGKSGKEETNRISEIIPEDSIVSRENDWNESGVLNLTFESDGSNGYVGKKFNTWCLDHEDSREAWLSDEVIMWYLERICSKSEKYKVLDPLTWEIWKIEGIQMVESKLWSSKTYLFPVCEENHWILLIIDSQSVWYANSLAYEPAGNVAKFLKELKRERKYFEIPTPYQKDKVNCGVHVCLIARSIESGVYWYDIKDVQSFRSDMKRMLRRRGYELFSAPYHQIIPQKMSNDVDDCEIIDDVFYDDSEKERDESEDGKKNITGISIENITPLEKTEKVEECKRIDSILYGESEKGENETVDVKETRSDLSIEKGEIIDKLPADVIENVVKESEGLLEVFRSEISTENTTIPAQNRENENDFGIISNILSKLVETVVYNVEGIREIPKLMDIKLATPEKVCQVKQKRREKPKKQMGKIQKVPAGKADELIQKVRVWFEKEFNSYLQDGKSFQRLEWLADSLTAAIHKASVGDEGAVKKIEKRCPPLEMKEGEMSTQTTVTKSARNTSQKSGEKSKGARESLGKSYWQNRAKTYNRLIGKESKQCEIPIGVLEKFFTETTSVTNVPKEVLEAKSSKLPNVQVGEWIEGEFTQKELADALKKTKDTAPGVDGLKYHHLSWFDPDSRLLALLYNECRVHRRIPAHWKEAETILLYKGGDELKPDNWRPISLMPTIYKLYSSLWNRRIRSVNGVLSKCQRGFQEREGCNESIGILRTAIDVAKGKKRDLSVAWLDLTNAFGSVPHELIEHTLIRNGFPEVVVHVVKDMYKGASIRVKSKTEKSEQIQIKSGVKQGDPISPTLFNMCLENVIRRHLDTAAGHKCLNTKIKVLAFADDMAILSESQDQLQRELTKLDRDCTPLNLIFKPAKCASLVLEKGKVNAAAVINLKGVPIRNMACSDTYKYLGIQTGVETRTSEMDLIESVVKEFELLVRDEELTLPQKLDCIKSFMLPKMTYMYGNSIPKLTELKYFAGETMKAVKSIHEIPHSGSPVEYCQLPISKGGLGVACPKITALITYLVSTMKKLWSDDEYIKKLYSDYLKEVVVAETGRQDVTLSDMAAYLSNETPSKKKNFGYTTFTRIREVCRGLSSIKDAPLHKIKIVEHEGKLAILVQAIEDGPEAVYTESHVKKLQLLLKKEANTGILHRFITQKPVKSQVVQVVLQHPQSNSFVRNGGQMSFSAHKIVHKARLNMLVCNANTWDATSTKQCRRCVKEKETQMHILQVCTYNKSGLITERHNAVHNKVSELIKKGSKRNWKLVDDSVIAGPSVKRPDIMLRSPDGKEIILADVTCPYECGLKGMQRAWDYKVEKYTKAYKYLEARGIKVTVLPIVVGSLGTWWKPTTNSLVQLGIDRKTINEWIPKLCAATAEYSKNIYWRHIKGDRYQSIPMKFGLDKPPGNSWKRGKRRKPPKPAKN</sequence>
<dbReference type="CDD" id="cd01650">
    <property type="entry name" value="RT_nLTR_like"/>
    <property type="match status" value="1"/>
</dbReference>
<feature type="region of interest" description="Disordered" evidence="4">
    <location>
        <begin position="622"/>
        <end position="643"/>
    </location>
</feature>
<dbReference type="Pfam" id="PF02902">
    <property type="entry name" value="Peptidase_C48"/>
    <property type="match status" value="1"/>
</dbReference>
<dbReference type="eggNOG" id="KOG1075">
    <property type="taxonomic scope" value="Eukaryota"/>
</dbReference>
<feature type="compositionally biased region" description="Basic and acidic residues" evidence="4">
    <location>
        <begin position="216"/>
        <end position="237"/>
    </location>
</feature>
<evidence type="ECO:0000313" key="8">
    <source>
        <dbReference type="Proteomes" id="UP000008281"/>
    </source>
</evidence>
<evidence type="ECO:0008006" key="9">
    <source>
        <dbReference type="Google" id="ProtNLM"/>
    </source>
</evidence>
<dbReference type="HOGENOM" id="CLU_001335_3_0_1"/>
<evidence type="ECO:0000256" key="2">
    <source>
        <dbReference type="ARBA" id="ARBA00022670"/>
    </source>
</evidence>
<organism evidence="8">
    <name type="scientific">Caenorhabditis remanei</name>
    <name type="common">Caenorhabditis vulgaris</name>
    <dbReference type="NCBI Taxonomy" id="31234"/>
    <lineage>
        <taxon>Eukaryota</taxon>
        <taxon>Metazoa</taxon>
        <taxon>Ecdysozoa</taxon>
        <taxon>Nematoda</taxon>
        <taxon>Chromadorea</taxon>
        <taxon>Rhabditida</taxon>
        <taxon>Rhabditina</taxon>
        <taxon>Rhabditomorpha</taxon>
        <taxon>Rhabditoidea</taxon>
        <taxon>Rhabditidae</taxon>
        <taxon>Peloderinae</taxon>
        <taxon>Caenorhabditis</taxon>
    </lineage>
</organism>
<dbReference type="InterPro" id="IPR038765">
    <property type="entry name" value="Papain-like_cys_pep_sf"/>
</dbReference>
<accession>E3NJD9</accession>
<feature type="region of interest" description="Disordered" evidence="4">
    <location>
        <begin position="207"/>
        <end position="253"/>
    </location>
</feature>
<evidence type="ECO:0000259" key="5">
    <source>
        <dbReference type="PROSITE" id="PS50600"/>
    </source>
</evidence>
<name>E3NJD9_CAERE</name>
<comment type="similarity">
    <text evidence="1">Belongs to the peptidase C48 family.</text>
</comment>
<dbReference type="InterPro" id="IPR043128">
    <property type="entry name" value="Rev_trsase/Diguanyl_cyclase"/>
</dbReference>
<feature type="compositionally biased region" description="Polar residues" evidence="4">
    <location>
        <begin position="1269"/>
        <end position="1285"/>
    </location>
</feature>
<dbReference type="Pfam" id="PF00078">
    <property type="entry name" value="RVT_1"/>
    <property type="match status" value="1"/>
</dbReference>
<feature type="region of interest" description="Disordered" evidence="4">
    <location>
        <begin position="765"/>
        <end position="786"/>
    </location>
</feature>
<feature type="domain" description="Reverse transcriptase" evidence="6">
    <location>
        <begin position="1408"/>
        <end position="1681"/>
    </location>
</feature>
<reference evidence="7" key="1">
    <citation type="submission" date="2007-07" db="EMBL/GenBank/DDBJ databases">
        <title>PCAP assembly of the Caenorhabditis remanei genome.</title>
        <authorList>
            <consortium name="The Caenorhabditis remanei Sequencing Consortium"/>
            <person name="Wilson R.K."/>
        </authorList>
    </citation>
    <scope>NUCLEOTIDE SEQUENCE [LARGE SCALE GENOMIC DNA]</scope>
    <source>
        <strain evidence="7">PB4641</strain>
    </source>
</reference>
<dbReference type="SUPFAM" id="SSF54001">
    <property type="entry name" value="Cysteine proteinases"/>
    <property type="match status" value="1"/>
</dbReference>
<gene>
    <name evidence="7" type="ORF">CRE_03494</name>
</gene>
<dbReference type="GO" id="GO:0008234">
    <property type="term" value="F:cysteine-type peptidase activity"/>
    <property type="evidence" value="ECO:0007669"/>
    <property type="project" value="InterPro"/>
</dbReference>
<dbReference type="Proteomes" id="UP000008281">
    <property type="component" value="Unassembled WGS sequence"/>
</dbReference>
<dbReference type="InterPro" id="IPR000477">
    <property type="entry name" value="RT_dom"/>
</dbReference>
<dbReference type="PANTHER" id="PTHR19446">
    <property type="entry name" value="REVERSE TRANSCRIPTASES"/>
    <property type="match status" value="1"/>
</dbReference>
<dbReference type="OrthoDB" id="8195432at2759"/>
<keyword evidence="2" id="KW-0645">Protease</keyword>
<evidence type="ECO:0000313" key="7">
    <source>
        <dbReference type="EMBL" id="EFP00609.1"/>
    </source>
</evidence>
<protein>
    <recommendedName>
        <fullName evidence="9">Reverse transcriptase domain-containing protein</fullName>
    </recommendedName>
</protein>
<dbReference type="GO" id="GO:0006508">
    <property type="term" value="P:proteolysis"/>
    <property type="evidence" value="ECO:0007669"/>
    <property type="project" value="UniProtKB-KW"/>
</dbReference>
<dbReference type="PROSITE" id="PS50878">
    <property type="entry name" value="RT_POL"/>
    <property type="match status" value="1"/>
</dbReference>
<feature type="region of interest" description="Disordered" evidence="4">
    <location>
        <begin position="2162"/>
        <end position="2187"/>
    </location>
</feature>
<dbReference type="InParanoid" id="E3NJD9"/>
<evidence type="ECO:0000256" key="1">
    <source>
        <dbReference type="ARBA" id="ARBA00005234"/>
    </source>
</evidence>
<feature type="compositionally biased region" description="Basic and acidic residues" evidence="4">
    <location>
        <begin position="1286"/>
        <end position="1297"/>
    </location>
</feature>
<dbReference type="InterPro" id="IPR043502">
    <property type="entry name" value="DNA/RNA_pol_sf"/>
</dbReference>
<dbReference type="Gene3D" id="3.30.70.270">
    <property type="match status" value="1"/>
</dbReference>
<dbReference type="PROSITE" id="PS50600">
    <property type="entry name" value="ULP_PROTEASE"/>
    <property type="match status" value="1"/>
</dbReference>
<dbReference type="InterPro" id="IPR003653">
    <property type="entry name" value="Peptidase_C48_C"/>
</dbReference>